<proteinExistence type="predicted"/>
<feature type="chain" id="PRO_5011638908" description="Tissue inhibitor of metalloproteinase" evidence="1">
    <location>
        <begin position="19"/>
        <end position="85"/>
    </location>
</feature>
<name>A0A1H3FG48_9FLAO</name>
<gene>
    <name evidence="2" type="ORF">SAMN05444338_11778</name>
</gene>
<evidence type="ECO:0000313" key="3">
    <source>
        <dbReference type="Proteomes" id="UP000198569"/>
    </source>
</evidence>
<evidence type="ECO:0000256" key="1">
    <source>
        <dbReference type="SAM" id="SignalP"/>
    </source>
</evidence>
<dbReference type="AlphaFoldDB" id="A0A1H3FG48"/>
<keyword evidence="3" id="KW-1185">Reference proteome</keyword>
<organism evidence="2 3">
    <name type="scientific">Flavobacterium degerlachei</name>
    <dbReference type="NCBI Taxonomy" id="229203"/>
    <lineage>
        <taxon>Bacteria</taxon>
        <taxon>Pseudomonadati</taxon>
        <taxon>Bacteroidota</taxon>
        <taxon>Flavobacteriia</taxon>
        <taxon>Flavobacteriales</taxon>
        <taxon>Flavobacteriaceae</taxon>
        <taxon>Flavobacterium</taxon>
    </lineage>
</organism>
<evidence type="ECO:0008006" key="4">
    <source>
        <dbReference type="Google" id="ProtNLM"/>
    </source>
</evidence>
<evidence type="ECO:0000313" key="2">
    <source>
        <dbReference type="EMBL" id="SDX89358.1"/>
    </source>
</evidence>
<dbReference type="STRING" id="229203.SAMN05444338_11778"/>
<reference evidence="3" key="1">
    <citation type="submission" date="2016-10" db="EMBL/GenBank/DDBJ databases">
        <authorList>
            <person name="Varghese N."/>
            <person name="Submissions S."/>
        </authorList>
    </citation>
    <scope>NUCLEOTIDE SEQUENCE [LARGE SCALE GENOMIC DNA]</scope>
    <source>
        <strain evidence="3">DSM 15718</strain>
    </source>
</reference>
<feature type="signal peptide" evidence="1">
    <location>
        <begin position="1"/>
        <end position="18"/>
    </location>
</feature>
<keyword evidence="1" id="KW-0732">Signal</keyword>
<dbReference type="Proteomes" id="UP000198569">
    <property type="component" value="Unassembled WGS sequence"/>
</dbReference>
<accession>A0A1H3FG48</accession>
<protein>
    <recommendedName>
        <fullName evidence="4">Tissue inhibitor of metalloproteinase</fullName>
    </recommendedName>
</protein>
<dbReference type="EMBL" id="FNMV01000017">
    <property type="protein sequence ID" value="SDX89358.1"/>
    <property type="molecule type" value="Genomic_DNA"/>
</dbReference>
<dbReference type="RefSeq" id="WP_175514022.1">
    <property type="nucleotide sequence ID" value="NZ_FNMV01000017.1"/>
</dbReference>
<sequence>MKHLITITLIFLSFNAFAQKPCEYSENISDSIGDYKSTKTYMIYEKNFAGNTNYIFFSLAVTDALPTLNGIMSKTCGAIKITHKY</sequence>